<feature type="domain" description="4Fe-4S ferredoxin-type" evidence="4">
    <location>
        <begin position="38"/>
        <end position="70"/>
    </location>
</feature>
<keyword evidence="6" id="KW-1185">Reference proteome</keyword>
<keyword evidence="1" id="KW-0479">Metal-binding</keyword>
<dbReference type="SUPFAM" id="SSF54862">
    <property type="entry name" value="4Fe-4S ferredoxins"/>
    <property type="match status" value="1"/>
</dbReference>
<dbReference type="GO" id="GO:0046872">
    <property type="term" value="F:metal ion binding"/>
    <property type="evidence" value="ECO:0007669"/>
    <property type="project" value="UniProtKB-KW"/>
</dbReference>
<dbReference type="Gene3D" id="3.30.70.20">
    <property type="match status" value="1"/>
</dbReference>
<dbReference type="PROSITE" id="PS00198">
    <property type="entry name" value="4FE4S_FER_1"/>
    <property type="match status" value="2"/>
</dbReference>
<organism evidence="5 6">
    <name type="scientific">Desulfolutivibrio sulfodismutans</name>
    <dbReference type="NCBI Taxonomy" id="63561"/>
    <lineage>
        <taxon>Bacteria</taxon>
        <taxon>Pseudomonadati</taxon>
        <taxon>Thermodesulfobacteriota</taxon>
        <taxon>Desulfovibrionia</taxon>
        <taxon>Desulfovibrionales</taxon>
        <taxon>Desulfovibrionaceae</taxon>
        <taxon>Desulfolutivibrio</taxon>
    </lineage>
</organism>
<evidence type="ECO:0000313" key="5">
    <source>
        <dbReference type="EMBL" id="NDY58965.1"/>
    </source>
</evidence>
<gene>
    <name evidence="5" type="ORF">G3N56_19690</name>
</gene>
<evidence type="ECO:0000259" key="4">
    <source>
        <dbReference type="PROSITE" id="PS51379"/>
    </source>
</evidence>
<keyword evidence="3" id="KW-0411">Iron-sulfur</keyword>
<dbReference type="EMBL" id="JAAGRQ010000177">
    <property type="protein sequence ID" value="NDY58965.1"/>
    <property type="molecule type" value="Genomic_DNA"/>
</dbReference>
<evidence type="ECO:0000256" key="2">
    <source>
        <dbReference type="ARBA" id="ARBA00023004"/>
    </source>
</evidence>
<protein>
    <submittedName>
        <fullName evidence="5">4Fe-4S dicluster domain-containing protein</fullName>
    </submittedName>
</protein>
<dbReference type="Pfam" id="PF12838">
    <property type="entry name" value="Fer4_7"/>
    <property type="match status" value="1"/>
</dbReference>
<dbReference type="PANTHER" id="PTHR43122:SF2">
    <property type="entry name" value="FERREDOXIN SUBUNIT OF PYRUVATE:FLAVODOXIN OXIDOREDUCTASE"/>
    <property type="match status" value="1"/>
</dbReference>
<dbReference type="InterPro" id="IPR017900">
    <property type="entry name" value="4Fe4S_Fe_S_CS"/>
</dbReference>
<keyword evidence="2" id="KW-0408">Iron</keyword>
<dbReference type="Proteomes" id="UP000469724">
    <property type="component" value="Unassembled WGS sequence"/>
</dbReference>
<feature type="domain" description="4Fe-4S ferredoxin-type" evidence="4">
    <location>
        <begin position="2"/>
        <end position="31"/>
    </location>
</feature>
<evidence type="ECO:0000313" key="6">
    <source>
        <dbReference type="Proteomes" id="UP000469724"/>
    </source>
</evidence>
<evidence type="ECO:0000256" key="1">
    <source>
        <dbReference type="ARBA" id="ARBA00022723"/>
    </source>
</evidence>
<dbReference type="InterPro" id="IPR017896">
    <property type="entry name" value="4Fe4S_Fe-S-bd"/>
</dbReference>
<reference evidence="5 6" key="1">
    <citation type="submission" date="2020-02" db="EMBL/GenBank/DDBJ databases">
        <title>Comparative genomics of sulfur disproportionating microorganisms.</title>
        <authorList>
            <person name="Ward L.M."/>
            <person name="Bertran E."/>
            <person name="Johnston D.T."/>
        </authorList>
    </citation>
    <scope>NUCLEOTIDE SEQUENCE [LARGE SCALE GENOMIC DNA]</scope>
    <source>
        <strain evidence="5 6">DSM 3696</strain>
    </source>
</reference>
<dbReference type="PANTHER" id="PTHR43122">
    <property type="entry name" value="FERREDOXIN SUBUNIT OF PYRUVATE:FLAVODOXIN OXIDOREDUCTASE-RELATED"/>
    <property type="match status" value="1"/>
</dbReference>
<sequence length="82" mass="8918">MSRIVIDEERCKGCLLCTLACPKEIVVQSSRFNQQGYKVVEVAPGEESKCTGCASCAMVCPDVAITVWKTVKPKKSEEAAHV</sequence>
<accession>A0A7K3NT52</accession>
<name>A0A7K3NT52_9BACT</name>
<dbReference type="AlphaFoldDB" id="A0A7K3NT52"/>
<proteinExistence type="predicted"/>
<dbReference type="GO" id="GO:0051536">
    <property type="term" value="F:iron-sulfur cluster binding"/>
    <property type="evidence" value="ECO:0007669"/>
    <property type="project" value="UniProtKB-KW"/>
</dbReference>
<evidence type="ECO:0000256" key="3">
    <source>
        <dbReference type="ARBA" id="ARBA00023014"/>
    </source>
</evidence>
<dbReference type="RefSeq" id="WP_163304023.1">
    <property type="nucleotide sequence ID" value="NZ_JAAGRQ010000177.1"/>
</dbReference>
<comment type="caution">
    <text evidence="5">The sequence shown here is derived from an EMBL/GenBank/DDBJ whole genome shotgun (WGS) entry which is preliminary data.</text>
</comment>
<dbReference type="PROSITE" id="PS51379">
    <property type="entry name" value="4FE4S_FER_2"/>
    <property type="match status" value="2"/>
</dbReference>